<dbReference type="RefSeq" id="WP_241084685.1">
    <property type="nucleotide sequence ID" value="NZ_CADEAP010000005.1"/>
</dbReference>
<dbReference type="Proteomes" id="UP000578622">
    <property type="component" value="Unassembled WGS sequence"/>
</dbReference>
<accession>A0ABR6ASY7</accession>
<name>A0ABR6ASY7_9HYPH</name>
<evidence type="ECO:0000313" key="3">
    <source>
        <dbReference type="EMBL" id="MBA8852498.1"/>
    </source>
</evidence>
<keyword evidence="1" id="KW-0238">DNA-binding</keyword>
<evidence type="ECO:0000313" key="4">
    <source>
        <dbReference type="Proteomes" id="UP000578622"/>
    </source>
</evidence>
<dbReference type="InterPro" id="IPR003313">
    <property type="entry name" value="AraC-bd"/>
</dbReference>
<dbReference type="PANTHER" id="PTHR11019">
    <property type="entry name" value="HTH-TYPE TRANSCRIPTIONAL REGULATOR NIMR"/>
    <property type="match status" value="1"/>
</dbReference>
<evidence type="ECO:0000259" key="2">
    <source>
        <dbReference type="PROSITE" id="PS01124"/>
    </source>
</evidence>
<dbReference type="Gene3D" id="1.10.10.60">
    <property type="entry name" value="Homeodomain-like"/>
    <property type="match status" value="1"/>
</dbReference>
<dbReference type="PROSITE" id="PS01124">
    <property type="entry name" value="HTH_ARAC_FAMILY_2"/>
    <property type="match status" value="1"/>
</dbReference>
<protein>
    <submittedName>
        <fullName evidence="3">AraC-like DNA-binding protein/quercetin dioxygenase-like cupin family protein</fullName>
    </submittedName>
</protein>
<keyword evidence="4" id="KW-1185">Reference proteome</keyword>
<gene>
    <name evidence="3" type="ORF">FHW20_003461</name>
</gene>
<dbReference type="SUPFAM" id="SSF51182">
    <property type="entry name" value="RmlC-like cupins"/>
    <property type="match status" value="1"/>
</dbReference>
<dbReference type="SMART" id="SM00342">
    <property type="entry name" value="HTH_ARAC"/>
    <property type="match status" value="1"/>
</dbReference>
<dbReference type="PANTHER" id="PTHR11019:SF159">
    <property type="entry name" value="TRANSCRIPTIONAL REGULATOR-RELATED"/>
    <property type="match status" value="1"/>
</dbReference>
<feature type="domain" description="HTH araC/xylS-type" evidence="2">
    <location>
        <begin position="168"/>
        <end position="260"/>
    </location>
</feature>
<reference evidence="3 4" key="1">
    <citation type="submission" date="2020-07" db="EMBL/GenBank/DDBJ databases">
        <title>Genomic Encyclopedia of Type Strains, Phase IV (KMG-V): Genome sequencing to study the core and pangenomes of soil and plant-associated prokaryotes.</title>
        <authorList>
            <person name="Whitman W."/>
        </authorList>
    </citation>
    <scope>NUCLEOTIDE SEQUENCE [LARGE SCALE GENOMIC DNA]</scope>
    <source>
        <strain evidence="3 4">RH4WT92</strain>
    </source>
</reference>
<comment type="caution">
    <text evidence="3">The sequence shown here is derived from an EMBL/GenBank/DDBJ whole genome shotgun (WGS) entry which is preliminary data.</text>
</comment>
<evidence type="ECO:0000256" key="1">
    <source>
        <dbReference type="ARBA" id="ARBA00023125"/>
    </source>
</evidence>
<dbReference type="Pfam" id="PF12833">
    <property type="entry name" value="HTH_18"/>
    <property type="match status" value="1"/>
</dbReference>
<dbReference type="CDD" id="cd06124">
    <property type="entry name" value="cupin_NimR-like_N"/>
    <property type="match status" value="1"/>
</dbReference>
<organism evidence="3 4">
    <name type="scientific">Brucella intermedia</name>
    <dbReference type="NCBI Taxonomy" id="94625"/>
    <lineage>
        <taxon>Bacteria</taxon>
        <taxon>Pseudomonadati</taxon>
        <taxon>Pseudomonadota</taxon>
        <taxon>Alphaproteobacteria</taxon>
        <taxon>Hyphomicrobiales</taxon>
        <taxon>Brucellaceae</taxon>
        <taxon>Brucella/Ochrobactrum group</taxon>
        <taxon>Brucella</taxon>
    </lineage>
</organism>
<dbReference type="InterPro" id="IPR011051">
    <property type="entry name" value="RmlC_Cupin_sf"/>
</dbReference>
<dbReference type="Pfam" id="PF02311">
    <property type="entry name" value="AraC_binding"/>
    <property type="match status" value="1"/>
</dbReference>
<dbReference type="InterPro" id="IPR018060">
    <property type="entry name" value="HTH_AraC"/>
</dbReference>
<dbReference type="Gene3D" id="2.60.120.10">
    <property type="entry name" value="Jelly Rolls"/>
    <property type="match status" value="1"/>
</dbReference>
<dbReference type="EMBL" id="JACGXG010000004">
    <property type="protein sequence ID" value="MBA8852498.1"/>
    <property type="molecule type" value="Genomic_DNA"/>
</dbReference>
<proteinExistence type="predicted"/>
<sequence>MTISVNLGQTEICMRPKHAIDYQNLPRPLAVMRREYKTGMNFGWHSHQRGQLLYGNTGYMTALTEEGAFMLPSGYAVLLRPDLPHAVETFGETEMYSVYVEENISRDLWEETRVLKVSALLDASIQALAKEPLLYDENGRGRHLSALILDEIRCAGRQPLTVPLPTEKQLRKLCRNLLGNPGLDLTIDDWAEEVGMSRRTMTRKFRQETGMSFIEWRQRLRASHVMRRQAEGVPLAMASVEAGYQSVSTLRKVMKSLNLV</sequence>
<dbReference type="InterPro" id="IPR014710">
    <property type="entry name" value="RmlC-like_jellyroll"/>
</dbReference>